<feature type="non-terminal residue" evidence="2">
    <location>
        <position position="1"/>
    </location>
</feature>
<gene>
    <name evidence="2" type="ORF">HAX54_001829</name>
</gene>
<reference evidence="2 3" key="1">
    <citation type="journal article" date="2021" name="BMC Genomics">
        <title>Datura genome reveals duplications of psychoactive alkaloid biosynthetic genes and high mutation rate following tissue culture.</title>
        <authorList>
            <person name="Rajewski A."/>
            <person name="Carter-House D."/>
            <person name="Stajich J."/>
            <person name="Litt A."/>
        </authorList>
    </citation>
    <scope>NUCLEOTIDE SEQUENCE [LARGE SCALE GENOMIC DNA]</scope>
    <source>
        <strain evidence="2">AR-01</strain>
    </source>
</reference>
<dbReference type="Proteomes" id="UP000823775">
    <property type="component" value="Unassembled WGS sequence"/>
</dbReference>
<evidence type="ECO:0008006" key="4">
    <source>
        <dbReference type="Google" id="ProtNLM"/>
    </source>
</evidence>
<feature type="region of interest" description="Disordered" evidence="1">
    <location>
        <begin position="124"/>
        <end position="145"/>
    </location>
</feature>
<sequence length="173" mass="19164">RRQSIRRSLFTPTAKIPTSSHLPNDMNPQTPLPPFPTFSVIIGDTTFFETQAQSQNSIPHSWLEMSMQGFHFTTTQLGYSTLQSFDSGTKLGPICFLTLLFSRGGSRISNEYIVHFDPNLGDNTSGLHGGSHQHGRESKPGHPNNIALSSQDDTQLELDDIAANNQEIHVMVK</sequence>
<protein>
    <recommendedName>
        <fullName evidence="4">Legume lectin domain-containing protein</fullName>
    </recommendedName>
</protein>
<evidence type="ECO:0000313" key="3">
    <source>
        <dbReference type="Proteomes" id="UP000823775"/>
    </source>
</evidence>
<organism evidence="2 3">
    <name type="scientific">Datura stramonium</name>
    <name type="common">Jimsonweed</name>
    <name type="synonym">Common thornapple</name>
    <dbReference type="NCBI Taxonomy" id="4076"/>
    <lineage>
        <taxon>Eukaryota</taxon>
        <taxon>Viridiplantae</taxon>
        <taxon>Streptophyta</taxon>
        <taxon>Embryophyta</taxon>
        <taxon>Tracheophyta</taxon>
        <taxon>Spermatophyta</taxon>
        <taxon>Magnoliopsida</taxon>
        <taxon>eudicotyledons</taxon>
        <taxon>Gunneridae</taxon>
        <taxon>Pentapetalae</taxon>
        <taxon>asterids</taxon>
        <taxon>lamiids</taxon>
        <taxon>Solanales</taxon>
        <taxon>Solanaceae</taxon>
        <taxon>Solanoideae</taxon>
        <taxon>Datureae</taxon>
        <taxon>Datura</taxon>
    </lineage>
</organism>
<evidence type="ECO:0000313" key="2">
    <source>
        <dbReference type="EMBL" id="MCD7465735.1"/>
    </source>
</evidence>
<keyword evidence="3" id="KW-1185">Reference proteome</keyword>
<dbReference type="EMBL" id="JACEIK010001075">
    <property type="protein sequence ID" value="MCD7465735.1"/>
    <property type="molecule type" value="Genomic_DNA"/>
</dbReference>
<accession>A0ABS8T3Z8</accession>
<evidence type="ECO:0000256" key="1">
    <source>
        <dbReference type="SAM" id="MobiDB-lite"/>
    </source>
</evidence>
<comment type="caution">
    <text evidence="2">The sequence shown here is derived from an EMBL/GenBank/DDBJ whole genome shotgun (WGS) entry which is preliminary data.</text>
</comment>
<feature type="non-terminal residue" evidence="2">
    <location>
        <position position="173"/>
    </location>
</feature>
<name>A0ABS8T3Z8_DATST</name>
<proteinExistence type="predicted"/>